<feature type="transmembrane region" description="Helical" evidence="8">
    <location>
        <begin position="170"/>
        <end position="195"/>
    </location>
</feature>
<dbReference type="PANTHER" id="PTHR31272:SF9">
    <property type="entry name" value="BLL1027 PROTEIN"/>
    <property type="match status" value="1"/>
</dbReference>
<feature type="transmembrane region" description="Helical" evidence="8">
    <location>
        <begin position="89"/>
        <end position="111"/>
    </location>
</feature>
<dbReference type="InterPro" id="IPR003834">
    <property type="entry name" value="Cyt_c_assmbl_TM_dom"/>
</dbReference>
<dbReference type="GO" id="GO:0017004">
    <property type="term" value="P:cytochrome complex assembly"/>
    <property type="evidence" value="ECO:0007669"/>
    <property type="project" value="InterPro"/>
</dbReference>
<gene>
    <name evidence="10" type="ORF">M0812_10699</name>
</gene>
<dbReference type="InterPro" id="IPR036249">
    <property type="entry name" value="Thioredoxin-like_sf"/>
</dbReference>
<keyword evidence="3" id="KW-1003">Cell membrane</keyword>
<feature type="compositionally biased region" description="Low complexity" evidence="7">
    <location>
        <begin position="354"/>
        <end position="367"/>
    </location>
</feature>
<dbReference type="Gene3D" id="3.40.30.10">
    <property type="entry name" value="Glutaredoxin"/>
    <property type="match status" value="1"/>
</dbReference>
<proteinExistence type="inferred from homology"/>
<evidence type="ECO:0000256" key="5">
    <source>
        <dbReference type="ARBA" id="ARBA00022989"/>
    </source>
</evidence>
<feature type="region of interest" description="Disordered" evidence="7">
    <location>
        <begin position="354"/>
        <end position="422"/>
    </location>
</feature>
<dbReference type="EMBL" id="JANTQA010000023">
    <property type="protein sequence ID" value="KAJ3444838.1"/>
    <property type="molecule type" value="Genomic_DNA"/>
</dbReference>
<evidence type="ECO:0000313" key="11">
    <source>
        <dbReference type="Proteomes" id="UP001146793"/>
    </source>
</evidence>
<dbReference type="SUPFAM" id="SSF52833">
    <property type="entry name" value="Thioredoxin-like"/>
    <property type="match status" value="1"/>
</dbReference>
<evidence type="ECO:0000259" key="9">
    <source>
        <dbReference type="PROSITE" id="PS51352"/>
    </source>
</evidence>
<accession>A0AAV7ZTC8</accession>
<name>A0AAV7ZTC8_9EUKA</name>
<dbReference type="PROSITE" id="PS51352">
    <property type="entry name" value="THIOREDOXIN_2"/>
    <property type="match status" value="1"/>
</dbReference>
<evidence type="ECO:0000256" key="3">
    <source>
        <dbReference type="ARBA" id="ARBA00022475"/>
    </source>
</evidence>
<feature type="domain" description="Thioredoxin" evidence="9">
    <location>
        <begin position="212"/>
        <end position="340"/>
    </location>
</feature>
<feature type="compositionally biased region" description="Basic and acidic residues" evidence="7">
    <location>
        <begin position="407"/>
        <end position="422"/>
    </location>
</feature>
<dbReference type="Pfam" id="PF02683">
    <property type="entry name" value="DsbD_TM"/>
    <property type="match status" value="1"/>
</dbReference>
<evidence type="ECO:0000256" key="4">
    <source>
        <dbReference type="ARBA" id="ARBA00022692"/>
    </source>
</evidence>
<evidence type="ECO:0000313" key="10">
    <source>
        <dbReference type="EMBL" id="KAJ3444838.1"/>
    </source>
</evidence>
<reference evidence="10" key="1">
    <citation type="submission" date="2022-08" db="EMBL/GenBank/DDBJ databases">
        <title>Novel sulphate-reducing endosymbionts in the free-living metamonad Anaeramoeba.</title>
        <authorList>
            <person name="Jerlstrom-Hultqvist J."/>
            <person name="Cepicka I."/>
            <person name="Gallot-Lavallee L."/>
            <person name="Salas-Leiva D."/>
            <person name="Curtis B.A."/>
            <person name="Zahonova K."/>
            <person name="Pipaliya S."/>
            <person name="Dacks J."/>
            <person name="Roger A.J."/>
        </authorList>
    </citation>
    <scope>NUCLEOTIDE SEQUENCE</scope>
    <source>
        <strain evidence="10">Busselton2</strain>
    </source>
</reference>
<comment type="subcellular location">
    <subcellularLocation>
        <location evidence="1">Cell membrane</location>
        <topology evidence="1">Multi-pass membrane protein</topology>
    </subcellularLocation>
</comment>
<keyword evidence="4 8" id="KW-0812">Transmembrane</keyword>
<organism evidence="10 11">
    <name type="scientific">Anaeramoeba flamelloides</name>
    <dbReference type="NCBI Taxonomy" id="1746091"/>
    <lineage>
        <taxon>Eukaryota</taxon>
        <taxon>Metamonada</taxon>
        <taxon>Anaeramoebidae</taxon>
        <taxon>Anaeramoeba</taxon>
    </lineage>
</organism>
<evidence type="ECO:0000256" key="2">
    <source>
        <dbReference type="ARBA" id="ARBA00006143"/>
    </source>
</evidence>
<protein>
    <submittedName>
        <fullName evidence="10">Cytochrome c-type biogenesis protein</fullName>
    </submittedName>
</protein>
<comment type="similarity">
    <text evidence="2">Belongs to the DsbD family.</text>
</comment>
<dbReference type="AlphaFoldDB" id="A0AAV7ZTC8"/>
<evidence type="ECO:0000256" key="8">
    <source>
        <dbReference type="SAM" id="Phobius"/>
    </source>
</evidence>
<feature type="transmembrane region" description="Helical" evidence="8">
    <location>
        <begin position="7"/>
        <end position="31"/>
    </location>
</feature>
<evidence type="ECO:0000256" key="1">
    <source>
        <dbReference type="ARBA" id="ARBA00004651"/>
    </source>
</evidence>
<feature type="transmembrane region" description="Helical" evidence="8">
    <location>
        <begin position="207"/>
        <end position="228"/>
    </location>
</feature>
<feature type="compositionally biased region" description="Acidic residues" evidence="7">
    <location>
        <begin position="372"/>
        <end position="381"/>
    </location>
</feature>
<dbReference type="Pfam" id="PF00085">
    <property type="entry name" value="Thioredoxin"/>
    <property type="match status" value="1"/>
</dbReference>
<sequence length="422" mass="46176">MGSSFDLGGIFLAGVVTFFSPCVLPVIPLWLSSLAGTSLKKVSGLKSRLSLLARSFAFSLGFVLVFSILGIGISALGAFLLTHKALVKLVGGIFILLFALKFMGVIEVPLLERNFGLNSHALDSSTPFELLNSFLMGVVFSLNWTSCSGPVLSSVLSYTASRANSMLKGALYLSTFGFGFSTPLLVASLFAGYVLNIFRKINKYLKYIKFVLGIILLITSAVLLHDLIEKPWARSDLLDQQECKPGGNLPLLIEFHSKNCHICKKIEPTVDQFMNECNGKKLKITKVDVSQKENKYLRKRFNLIGLPTFVFLDENQHEVARLIGHQSLDSLKNMASILAGDTCSVVGTFDNNNSTSINTNTNTNDSTGESEGGSDDNDAEIDNNSPVHKVKNENIQNSEPSEMCTFNKDESLSCDNEKKNEL</sequence>
<evidence type="ECO:0000256" key="7">
    <source>
        <dbReference type="SAM" id="MobiDB-lite"/>
    </source>
</evidence>
<feature type="transmembrane region" description="Helical" evidence="8">
    <location>
        <begin position="51"/>
        <end position="82"/>
    </location>
</feature>
<evidence type="ECO:0000256" key="6">
    <source>
        <dbReference type="ARBA" id="ARBA00023136"/>
    </source>
</evidence>
<keyword evidence="6 8" id="KW-0472">Membrane</keyword>
<dbReference type="GO" id="GO:0005886">
    <property type="term" value="C:plasma membrane"/>
    <property type="evidence" value="ECO:0007669"/>
    <property type="project" value="UniProtKB-SubCell"/>
</dbReference>
<dbReference type="InterPro" id="IPR051790">
    <property type="entry name" value="Cytochrome_c-biogenesis_DsbD"/>
</dbReference>
<dbReference type="InterPro" id="IPR013766">
    <property type="entry name" value="Thioredoxin_domain"/>
</dbReference>
<dbReference type="Proteomes" id="UP001146793">
    <property type="component" value="Unassembled WGS sequence"/>
</dbReference>
<dbReference type="CDD" id="cd02947">
    <property type="entry name" value="TRX_family"/>
    <property type="match status" value="1"/>
</dbReference>
<comment type="caution">
    <text evidence="10">The sequence shown here is derived from an EMBL/GenBank/DDBJ whole genome shotgun (WGS) entry which is preliminary data.</text>
</comment>
<dbReference type="PANTHER" id="PTHR31272">
    <property type="entry name" value="CYTOCHROME C-TYPE BIOGENESIS PROTEIN HI_1454-RELATED"/>
    <property type="match status" value="1"/>
</dbReference>
<keyword evidence="5 8" id="KW-1133">Transmembrane helix</keyword>